<accession>A0ABN1GPN5</accession>
<reference evidence="2 3" key="1">
    <citation type="journal article" date="2019" name="Int. J. Syst. Evol. Microbiol.">
        <title>The Global Catalogue of Microorganisms (GCM) 10K type strain sequencing project: providing services to taxonomists for standard genome sequencing and annotation.</title>
        <authorList>
            <consortium name="The Broad Institute Genomics Platform"/>
            <consortium name="The Broad Institute Genome Sequencing Center for Infectious Disease"/>
            <person name="Wu L."/>
            <person name="Ma J."/>
        </authorList>
    </citation>
    <scope>NUCLEOTIDE SEQUENCE [LARGE SCALE GENOMIC DNA]</scope>
    <source>
        <strain evidence="2 3">JCM 15115</strain>
    </source>
</reference>
<feature type="region of interest" description="Disordered" evidence="1">
    <location>
        <begin position="51"/>
        <end position="73"/>
    </location>
</feature>
<proteinExistence type="predicted"/>
<evidence type="ECO:0000313" key="2">
    <source>
        <dbReference type="EMBL" id="GAA0615869.1"/>
    </source>
</evidence>
<gene>
    <name evidence="2" type="ORF">GCM10008943_33530</name>
</gene>
<evidence type="ECO:0000256" key="1">
    <source>
        <dbReference type="SAM" id="MobiDB-lite"/>
    </source>
</evidence>
<keyword evidence="3" id="KW-1185">Reference proteome</keyword>
<sequence>MPNKNDGKTRNMPKFVNCALVKEGPPSIRVNSSPPMIAIISAAKIPTPKRLLKTSNNGKQRYIRNKALSDQLT</sequence>
<name>A0ABN1GPN5_9HYPH</name>
<comment type="caution">
    <text evidence="2">The sequence shown here is derived from an EMBL/GenBank/DDBJ whole genome shotgun (WGS) entry which is preliminary data.</text>
</comment>
<evidence type="ECO:0000313" key="3">
    <source>
        <dbReference type="Proteomes" id="UP001424441"/>
    </source>
</evidence>
<protein>
    <submittedName>
        <fullName evidence="2">Uncharacterized protein</fullName>
    </submittedName>
</protein>
<dbReference type="Proteomes" id="UP001424441">
    <property type="component" value="Unassembled WGS sequence"/>
</dbReference>
<dbReference type="EMBL" id="BAAADE010000020">
    <property type="protein sequence ID" value="GAA0615869.1"/>
    <property type="molecule type" value="Genomic_DNA"/>
</dbReference>
<organism evidence="2 3">
    <name type="scientific">Paenochrobactrum glaciei</name>
    <dbReference type="NCBI Taxonomy" id="486407"/>
    <lineage>
        <taxon>Bacteria</taxon>
        <taxon>Pseudomonadati</taxon>
        <taxon>Pseudomonadota</taxon>
        <taxon>Alphaproteobacteria</taxon>
        <taxon>Hyphomicrobiales</taxon>
        <taxon>Brucellaceae</taxon>
        <taxon>Paenochrobactrum</taxon>
    </lineage>
</organism>